<evidence type="ECO:0000313" key="2">
    <source>
        <dbReference type="Proteomes" id="UP000005867"/>
    </source>
</evidence>
<dbReference type="InterPro" id="IPR014845">
    <property type="entry name" value="GYD/TTHA1554"/>
</dbReference>
<evidence type="ECO:0000313" key="1">
    <source>
        <dbReference type="EMBL" id="AET32254.1"/>
    </source>
</evidence>
<reference evidence="1 2" key="1">
    <citation type="journal article" date="2012" name="J. Bacteriol.">
        <title>Complete genome sequence of strain 1860, a crenarchaeon of the genus pyrobaculum able to grow with various electron acceptors.</title>
        <authorList>
            <person name="Mardanov A.V."/>
            <person name="Gumerov V.M."/>
            <person name="Slobodkina G.B."/>
            <person name="Beletsky A.V."/>
            <person name="Bonch-Osmolovskaya E.A."/>
            <person name="Ravin N.V."/>
            <person name="Skryabin K.G."/>
        </authorList>
    </citation>
    <scope>NUCLEOTIDE SEQUENCE [LARGE SCALE GENOMIC DNA]</scope>
    <source>
        <strain evidence="1 2">1860</strain>
    </source>
</reference>
<organism evidence="1 2">
    <name type="scientific">Pyrobaculum ferrireducens</name>
    <dbReference type="NCBI Taxonomy" id="1104324"/>
    <lineage>
        <taxon>Archaea</taxon>
        <taxon>Thermoproteota</taxon>
        <taxon>Thermoprotei</taxon>
        <taxon>Thermoproteales</taxon>
        <taxon>Thermoproteaceae</taxon>
        <taxon>Pyrobaculum</taxon>
    </lineage>
</organism>
<dbReference type="GeneID" id="11595072"/>
<dbReference type="eggNOG" id="arCOG01119">
    <property type="taxonomic scope" value="Archaea"/>
</dbReference>
<dbReference type="Proteomes" id="UP000005867">
    <property type="component" value="Chromosome"/>
</dbReference>
<dbReference type="BioCyc" id="PSP1104324:GJSN-793-MONOMER"/>
<evidence type="ECO:0008006" key="3">
    <source>
        <dbReference type="Google" id="ProtNLM"/>
    </source>
</evidence>
<dbReference type="OrthoDB" id="35699at2157"/>
<proteinExistence type="predicted"/>
<dbReference type="Gene3D" id="3.30.70.920">
    <property type="match status" value="1"/>
</dbReference>
<dbReference type="RefSeq" id="WP_014288082.1">
    <property type="nucleotide sequence ID" value="NC_016645.1"/>
</dbReference>
<accession>G7VAL5</accession>
<sequence>MAKFVVLSRLTDEGAKTVFERPERIKEVNKELESYGVKVLEQYVVFGDYDFLNIVEVEDVNKFLKAMLDLNRRGTIRTTSYLIIPVDEAIETLKKK</sequence>
<dbReference type="STRING" id="1104324.P186_0810"/>
<dbReference type="KEGG" id="pyr:P186_0810"/>
<protein>
    <recommendedName>
        <fullName evidence="3">GYD family protein</fullName>
    </recommendedName>
</protein>
<name>G7VAL5_9CREN</name>
<dbReference type="Pfam" id="PF08734">
    <property type="entry name" value="GYD"/>
    <property type="match status" value="1"/>
</dbReference>
<dbReference type="EMBL" id="CP003098">
    <property type="protein sequence ID" value="AET32254.1"/>
    <property type="molecule type" value="Genomic_DNA"/>
</dbReference>
<keyword evidence="2" id="KW-1185">Reference proteome</keyword>
<dbReference type="HOGENOM" id="CLU_155227_2_1_2"/>
<gene>
    <name evidence="1" type="ORF">P186_0810</name>
</gene>
<dbReference type="AlphaFoldDB" id="G7VAL5"/>